<dbReference type="PANTHER" id="PTHR30627">
    <property type="entry name" value="PEPTIDOGLYCAN D,D-TRANSPEPTIDASE"/>
    <property type="match status" value="1"/>
</dbReference>
<reference evidence="2" key="2">
    <citation type="journal article" date="2014" name="ISME J.">
        <title>Microbial stratification in low pH oxic and suboxic macroscopic growths along an acid mine drainage.</title>
        <authorList>
            <person name="Mendez-Garcia C."/>
            <person name="Mesa V."/>
            <person name="Sprenger R.R."/>
            <person name="Richter M."/>
            <person name="Diez M.S."/>
            <person name="Solano J."/>
            <person name="Bargiela R."/>
            <person name="Golyshina O.V."/>
            <person name="Manteca A."/>
            <person name="Ramos J.L."/>
            <person name="Gallego J.R."/>
            <person name="Llorente I."/>
            <person name="Martins Dos Santos V.A."/>
            <person name="Jensen O.N."/>
            <person name="Pelaez A.I."/>
            <person name="Sanchez J."/>
            <person name="Ferrer M."/>
        </authorList>
    </citation>
    <scope>NUCLEOTIDE SEQUENCE</scope>
</reference>
<dbReference type="SUPFAM" id="SSF56519">
    <property type="entry name" value="Penicillin binding protein dimerisation domain"/>
    <property type="match status" value="1"/>
</dbReference>
<feature type="domain" description="Penicillin-binding protein dimerisation" evidence="1">
    <location>
        <begin position="6"/>
        <end position="118"/>
    </location>
</feature>
<protein>
    <submittedName>
        <fullName evidence="2">Penicillin-binding protein, dimerization domain protein</fullName>
    </submittedName>
</protein>
<dbReference type="InterPro" id="IPR050515">
    <property type="entry name" value="Beta-lactam/transpept"/>
</dbReference>
<proteinExistence type="predicted"/>
<gene>
    <name evidence="2" type="ORF">B1A_04675</name>
</gene>
<dbReference type="GO" id="GO:0005886">
    <property type="term" value="C:plasma membrane"/>
    <property type="evidence" value="ECO:0007669"/>
    <property type="project" value="TreeGrafter"/>
</dbReference>
<reference evidence="2" key="1">
    <citation type="submission" date="2013-08" db="EMBL/GenBank/DDBJ databases">
        <authorList>
            <person name="Mendez C."/>
            <person name="Richter M."/>
            <person name="Ferrer M."/>
            <person name="Sanchez J."/>
        </authorList>
    </citation>
    <scope>NUCLEOTIDE SEQUENCE</scope>
</reference>
<dbReference type="PANTHER" id="PTHR30627:SF24">
    <property type="entry name" value="PENICILLIN-BINDING PROTEIN 4B"/>
    <property type="match status" value="1"/>
</dbReference>
<evidence type="ECO:0000313" key="2">
    <source>
        <dbReference type="EMBL" id="EQD73987.1"/>
    </source>
</evidence>
<sequence>MTLALNNSQFSPYEPTPVAFGISKQIAIDVQEHSKQFPGVITELTTQRTYPEGTTAAQVLGYVGQIKPTQLAKLSKKGYTAQSQIGLAGVEATYESYLRGVPGQTKLEVTASGNVVGTLGETAAKPGGNLVLSIDTSLQKAVEQALGSEIKALSHTYDPYFH</sequence>
<dbReference type="GO" id="GO:0008658">
    <property type="term" value="F:penicillin binding"/>
    <property type="evidence" value="ECO:0007669"/>
    <property type="project" value="InterPro"/>
</dbReference>
<evidence type="ECO:0000259" key="1">
    <source>
        <dbReference type="Pfam" id="PF03717"/>
    </source>
</evidence>
<accession>T1BVT1</accession>
<dbReference type="InterPro" id="IPR036138">
    <property type="entry name" value="PBP_dimer_sf"/>
</dbReference>
<dbReference type="AlphaFoldDB" id="T1BVT1"/>
<dbReference type="GO" id="GO:0071972">
    <property type="term" value="F:peptidoglycan L,D-transpeptidase activity"/>
    <property type="evidence" value="ECO:0007669"/>
    <property type="project" value="TreeGrafter"/>
</dbReference>
<name>T1BVT1_9ZZZZ</name>
<feature type="non-terminal residue" evidence="2">
    <location>
        <position position="162"/>
    </location>
</feature>
<dbReference type="InterPro" id="IPR005311">
    <property type="entry name" value="PBP_dimer"/>
</dbReference>
<dbReference type="GO" id="GO:0071555">
    <property type="term" value="P:cell wall organization"/>
    <property type="evidence" value="ECO:0007669"/>
    <property type="project" value="TreeGrafter"/>
</dbReference>
<comment type="caution">
    <text evidence="2">The sequence shown here is derived from an EMBL/GenBank/DDBJ whole genome shotgun (WGS) entry which is preliminary data.</text>
</comment>
<dbReference type="Pfam" id="PF03717">
    <property type="entry name" value="PBP_dimer"/>
    <property type="match status" value="1"/>
</dbReference>
<dbReference type="EMBL" id="AUZX01003408">
    <property type="protein sequence ID" value="EQD73987.1"/>
    <property type="molecule type" value="Genomic_DNA"/>
</dbReference>
<organism evidence="2">
    <name type="scientific">mine drainage metagenome</name>
    <dbReference type="NCBI Taxonomy" id="410659"/>
    <lineage>
        <taxon>unclassified sequences</taxon>
        <taxon>metagenomes</taxon>
        <taxon>ecological metagenomes</taxon>
    </lineage>
</organism>
<dbReference type="Gene3D" id="3.90.1310.10">
    <property type="entry name" value="Penicillin-binding protein 2a (Domain 2)"/>
    <property type="match status" value="1"/>
</dbReference>